<dbReference type="InterPro" id="IPR011042">
    <property type="entry name" value="6-blade_b-propeller_TolB-like"/>
</dbReference>
<dbReference type="Pfam" id="PF03088">
    <property type="entry name" value="Str_synth"/>
    <property type="match status" value="1"/>
</dbReference>
<dbReference type="PANTHER" id="PTHR10426:SF88">
    <property type="entry name" value="ADIPOCYTE PLASMA MEMBRANE-ASSOCIATED PROTEIN HEMOMUCIN-RELATED"/>
    <property type="match status" value="1"/>
</dbReference>
<feature type="signal peptide" evidence="4">
    <location>
        <begin position="1"/>
        <end position="27"/>
    </location>
</feature>
<dbReference type="GeneID" id="101845531"/>
<reference evidence="7" key="1">
    <citation type="submission" date="2025-08" db="UniProtKB">
        <authorList>
            <consortium name="RefSeq"/>
        </authorList>
    </citation>
    <scope>IDENTIFICATION</scope>
</reference>
<keyword evidence="2" id="KW-0597">Phosphoprotein</keyword>
<feature type="domain" description="Strictosidine synthase conserved region" evidence="5">
    <location>
        <begin position="186"/>
        <end position="262"/>
    </location>
</feature>
<keyword evidence="4" id="KW-0732">Signal</keyword>
<evidence type="ECO:0000256" key="1">
    <source>
        <dbReference type="ARBA" id="ARBA00009191"/>
    </source>
</evidence>
<dbReference type="Proteomes" id="UP000694888">
    <property type="component" value="Unplaced"/>
</dbReference>
<dbReference type="Gene3D" id="2.120.10.30">
    <property type="entry name" value="TolB, C-terminal domain"/>
    <property type="match status" value="2"/>
</dbReference>
<dbReference type="PANTHER" id="PTHR10426">
    <property type="entry name" value="STRICTOSIDINE SYNTHASE-RELATED"/>
    <property type="match status" value="1"/>
</dbReference>
<keyword evidence="6" id="KW-1185">Reference proteome</keyword>
<evidence type="ECO:0000256" key="3">
    <source>
        <dbReference type="ARBA" id="ARBA00023180"/>
    </source>
</evidence>
<evidence type="ECO:0000256" key="4">
    <source>
        <dbReference type="SAM" id="SignalP"/>
    </source>
</evidence>
<proteinExistence type="inferred from homology"/>
<protein>
    <submittedName>
        <fullName evidence="7">Adipocyte plasma membrane-associated protein</fullName>
    </submittedName>
</protein>
<dbReference type="SUPFAM" id="SSF63829">
    <property type="entry name" value="Calcium-dependent phosphotriesterase"/>
    <property type="match status" value="2"/>
</dbReference>
<dbReference type="RefSeq" id="XP_012935592.1">
    <property type="nucleotide sequence ID" value="XM_013080138.2"/>
</dbReference>
<evidence type="ECO:0000313" key="6">
    <source>
        <dbReference type="Proteomes" id="UP000694888"/>
    </source>
</evidence>
<name>A0ABM0ZVU3_APLCA</name>
<sequence>MSSKLMSTVNPAAMLTVILLMISPSEGFLGFLSGLGGFGGFGGRGGKKIQPVAFRLPKPPTLQGPTAPNTALATAEIVHMGKLQGPASFVNTGEDLFVATKDNKIYNVARCQPKLIVDMRPQGCRTRQTCGQLISLRKDPTTGDLLALDSFRGIFRVNSTTGETSQLFSSQTPVNGRAPVHLNDFVITRQGFIIMSDSSDSHDFDNDIYIGMEGRTDGRLIAFIPSSGAVNQLRPKFSFPNGLELTSDEKNLLVVESTQVRVVSVSLETNTFLSVTPLSNNLPGIPDNIRASDHGTFWVCPTCSIEESDGLIFFQHEHDVQELIAFIPSSGAVNQLRPRFSFPNGLELTSDEKNLLVVESTQVRVVSVSLETNTFLSVTPLSNNLPGIPDNIRASDHGTFWVGMMFARHAASKNPMDLYSSNTMFRSMGAQRMSKKALKNMFSRWAIAVELDASGKILRSIQDPKAARMSSVTEVSDYGGVLNIGSVDSKFMTRILDRVKQINADTFMQVVRSRCKIPVNQVDMYRKKAMEVFNKPTTTTNA</sequence>
<gene>
    <name evidence="7" type="primary">LOC101845531</name>
</gene>
<comment type="similarity">
    <text evidence="1">Belongs to the strictosidine synthase family.</text>
</comment>
<evidence type="ECO:0000313" key="7">
    <source>
        <dbReference type="RefSeq" id="XP_012935592.1"/>
    </source>
</evidence>
<evidence type="ECO:0000256" key="2">
    <source>
        <dbReference type="ARBA" id="ARBA00022553"/>
    </source>
</evidence>
<dbReference type="InterPro" id="IPR018119">
    <property type="entry name" value="Strictosidine_synth_cons-reg"/>
</dbReference>
<organism evidence="6 7">
    <name type="scientific">Aplysia californica</name>
    <name type="common">California sea hare</name>
    <dbReference type="NCBI Taxonomy" id="6500"/>
    <lineage>
        <taxon>Eukaryota</taxon>
        <taxon>Metazoa</taxon>
        <taxon>Spiralia</taxon>
        <taxon>Lophotrochozoa</taxon>
        <taxon>Mollusca</taxon>
        <taxon>Gastropoda</taxon>
        <taxon>Heterobranchia</taxon>
        <taxon>Euthyneura</taxon>
        <taxon>Tectipleura</taxon>
        <taxon>Aplysiida</taxon>
        <taxon>Aplysioidea</taxon>
        <taxon>Aplysiidae</taxon>
        <taxon>Aplysia</taxon>
    </lineage>
</organism>
<keyword evidence="3" id="KW-0325">Glycoprotein</keyword>
<feature type="chain" id="PRO_5047432806" evidence="4">
    <location>
        <begin position="28"/>
        <end position="542"/>
    </location>
</feature>
<evidence type="ECO:0000259" key="5">
    <source>
        <dbReference type="Pfam" id="PF03088"/>
    </source>
</evidence>
<accession>A0ABM0ZVU3</accession>